<keyword evidence="4" id="KW-1185">Reference proteome</keyword>
<sequence length="133" mass="14244">MKSLVFALSFLGFLSVGTAIKCYVCNNGDPNCGETLAATADDPAYVQDCPNTNGCMKIDATHIGTGKRVIQRKCFYTTTAQNEKCDNYQQGDLKGSQCYCKSGDLCNTGSHVALNTLLLMAAAVTGMILKRVL</sequence>
<gene>
    <name evidence="5" type="primary">LOC106180408</name>
</gene>
<dbReference type="Proteomes" id="UP000085678">
    <property type="component" value="Unplaced"/>
</dbReference>
<name>A0A1S3KBH3_LINAN</name>
<dbReference type="CDD" id="cd00117">
    <property type="entry name" value="TFP"/>
    <property type="match status" value="1"/>
</dbReference>
<dbReference type="InterPro" id="IPR031424">
    <property type="entry name" value="QVR-like"/>
</dbReference>
<keyword evidence="1 3" id="KW-0732">Signal</keyword>
<feature type="chain" id="PRO_5010349821" evidence="3">
    <location>
        <begin position="20"/>
        <end position="133"/>
    </location>
</feature>
<dbReference type="GeneID" id="106180408"/>
<dbReference type="AlphaFoldDB" id="A0A1S3KBH3"/>
<evidence type="ECO:0000256" key="1">
    <source>
        <dbReference type="ARBA" id="ARBA00022729"/>
    </source>
</evidence>
<dbReference type="InterPro" id="IPR050975">
    <property type="entry name" value="Sleep_regulator"/>
</dbReference>
<feature type="signal peptide" evidence="3">
    <location>
        <begin position="1"/>
        <end position="19"/>
    </location>
</feature>
<reference evidence="5" key="1">
    <citation type="submission" date="2025-08" db="UniProtKB">
        <authorList>
            <consortium name="RefSeq"/>
        </authorList>
    </citation>
    <scope>IDENTIFICATION</scope>
    <source>
        <tissue evidence="5">Gonads</tissue>
    </source>
</reference>
<evidence type="ECO:0000256" key="3">
    <source>
        <dbReference type="SAM" id="SignalP"/>
    </source>
</evidence>
<accession>A0A1S3KBH3</accession>
<dbReference type="PANTHER" id="PTHR33562">
    <property type="entry name" value="ATILLA, ISOFORM B-RELATED-RELATED"/>
    <property type="match status" value="1"/>
</dbReference>
<dbReference type="RefSeq" id="XP_013419842.1">
    <property type="nucleotide sequence ID" value="XM_013564388.1"/>
</dbReference>
<proteinExistence type="predicted"/>
<dbReference type="GO" id="GO:0030431">
    <property type="term" value="P:sleep"/>
    <property type="evidence" value="ECO:0007669"/>
    <property type="project" value="InterPro"/>
</dbReference>
<dbReference type="GO" id="GO:0032222">
    <property type="term" value="P:regulation of synaptic transmission, cholinergic"/>
    <property type="evidence" value="ECO:0007669"/>
    <property type="project" value="InterPro"/>
</dbReference>
<evidence type="ECO:0000313" key="4">
    <source>
        <dbReference type="Proteomes" id="UP000085678"/>
    </source>
</evidence>
<evidence type="ECO:0000313" key="5">
    <source>
        <dbReference type="RefSeq" id="XP_013419842.1"/>
    </source>
</evidence>
<dbReference type="Pfam" id="PF17064">
    <property type="entry name" value="QVR"/>
    <property type="match status" value="1"/>
</dbReference>
<organism evidence="4 5">
    <name type="scientific">Lingula anatina</name>
    <name type="common">Brachiopod</name>
    <name type="synonym">Lingula unguis</name>
    <dbReference type="NCBI Taxonomy" id="7574"/>
    <lineage>
        <taxon>Eukaryota</taxon>
        <taxon>Metazoa</taxon>
        <taxon>Spiralia</taxon>
        <taxon>Lophotrochozoa</taxon>
        <taxon>Brachiopoda</taxon>
        <taxon>Linguliformea</taxon>
        <taxon>Lingulata</taxon>
        <taxon>Lingulida</taxon>
        <taxon>Linguloidea</taxon>
        <taxon>Lingulidae</taxon>
        <taxon>Lingula</taxon>
    </lineage>
</organism>
<keyword evidence="2" id="KW-0325">Glycoprotein</keyword>
<evidence type="ECO:0000256" key="2">
    <source>
        <dbReference type="ARBA" id="ARBA00023180"/>
    </source>
</evidence>
<protein>
    <submittedName>
        <fullName evidence="5">Uncharacterized protein LOC106180408 isoform X2</fullName>
    </submittedName>
</protein>